<dbReference type="STRING" id="56780.SYN_03572"/>
<keyword evidence="2" id="KW-1185">Reference proteome</keyword>
<protein>
    <submittedName>
        <fullName evidence="1">Hypothetical cytosolic protein</fullName>
    </submittedName>
</protein>
<organism evidence="1 2">
    <name type="scientific">Syntrophus aciditrophicus (strain SB)</name>
    <dbReference type="NCBI Taxonomy" id="56780"/>
    <lineage>
        <taxon>Bacteria</taxon>
        <taxon>Pseudomonadati</taxon>
        <taxon>Thermodesulfobacteriota</taxon>
        <taxon>Syntrophia</taxon>
        <taxon>Syntrophales</taxon>
        <taxon>Syntrophaceae</taxon>
        <taxon>Syntrophus</taxon>
    </lineage>
</organism>
<dbReference type="InParanoid" id="Q2LTQ3"/>
<sequence>MESYFGNVFLFYLAYYQSLCYQPAQFTHPRTGRLLLLVSRVSVRNEKDGG</sequence>
<dbReference type="AlphaFoldDB" id="Q2LTQ3"/>
<name>Q2LTQ3_SYNAS</name>
<reference evidence="1 2" key="1">
    <citation type="journal article" date="2007" name="Proc. Natl. Acad. Sci. U.S.A.">
        <title>The genome of Syntrophus aciditrophicus: life at the thermodynamic limit of microbial growth.</title>
        <authorList>
            <person name="McInerney M.J."/>
            <person name="Rohlin L."/>
            <person name="Mouttaki H."/>
            <person name="Kim U."/>
            <person name="Krupp R.S."/>
            <person name="Rios-Hernandez L."/>
            <person name="Sieber J."/>
            <person name="Struchtemeyer C.G."/>
            <person name="Bhattacharyya A."/>
            <person name="Campbell J.W."/>
            <person name="Gunsalus R.P."/>
        </authorList>
    </citation>
    <scope>NUCLEOTIDE SEQUENCE [LARGE SCALE GENOMIC DNA]</scope>
    <source>
        <strain evidence="1 2">SB</strain>
    </source>
</reference>
<proteinExistence type="predicted"/>
<evidence type="ECO:0000313" key="2">
    <source>
        <dbReference type="Proteomes" id="UP000001933"/>
    </source>
</evidence>
<dbReference type="KEGG" id="sat:SYN_03572"/>
<dbReference type="Proteomes" id="UP000001933">
    <property type="component" value="Chromosome"/>
</dbReference>
<accession>Q2LTQ3</accession>
<dbReference type="EMBL" id="CP000252">
    <property type="protein sequence ID" value="ABC77463.1"/>
    <property type="molecule type" value="Genomic_DNA"/>
</dbReference>
<dbReference type="HOGENOM" id="CLU_3123516_0_0_7"/>
<gene>
    <name evidence="1" type="ORF">SYN_03572</name>
</gene>
<evidence type="ECO:0000313" key="1">
    <source>
        <dbReference type="EMBL" id="ABC77463.1"/>
    </source>
</evidence>